<dbReference type="AlphaFoldDB" id="A0A4Z2IIS9"/>
<keyword evidence="1" id="KW-1133">Transmembrane helix</keyword>
<proteinExistence type="predicted"/>
<dbReference type="Proteomes" id="UP000314294">
    <property type="component" value="Unassembled WGS sequence"/>
</dbReference>
<accession>A0A4Z2IIS9</accession>
<reference evidence="2 3" key="1">
    <citation type="submission" date="2019-03" db="EMBL/GenBank/DDBJ databases">
        <title>First draft genome of Liparis tanakae, snailfish: a comprehensive survey of snailfish specific genes.</title>
        <authorList>
            <person name="Kim W."/>
            <person name="Song I."/>
            <person name="Jeong J.-H."/>
            <person name="Kim D."/>
            <person name="Kim S."/>
            <person name="Ryu S."/>
            <person name="Song J.Y."/>
            <person name="Lee S.K."/>
        </authorList>
    </citation>
    <scope>NUCLEOTIDE SEQUENCE [LARGE SCALE GENOMIC DNA]</scope>
    <source>
        <tissue evidence="2">Muscle</tissue>
    </source>
</reference>
<comment type="caution">
    <text evidence="2">The sequence shown here is derived from an EMBL/GenBank/DDBJ whole genome shotgun (WGS) entry which is preliminary data.</text>
</comment>
<gene>
    <name evidence="2" type="ORF">EYF80_012458</name>
</gene>
<feature type="transmembrane region" description="Helical" evidence="1">
    <location>
        <begin position="35"/>
        <end position="52"/>
    </location>
</feature>
<keyword evidence="3" id="KW-1185">Reference proteome</keyword>
<evidence type="ECO:0000313" key="2">
    <source>
        <dbReference type="EMBL" id="TNN77344.1"/>
    </source>
</evidence>
<protein>
    <submittedName>
        <fullName evidence="2">Uncharacterized protein</fullName>
    </submittedName>
</protein>
<sequence>MKWRTGFESTTWWLQDDHSALSFTNMMGGSPAQPLLAFALLLLLLLVILLFLDHPCRGPQHKASVFSPKTRCRPDSENCGGVEGGH</sequence>
<name>A0A4Z2IIS9_9TELE</name>
<organism evidence="2 3">
    <name type="scientific">Liparis tanakae</name>
    <name type="common">Tanaka's snailfish</name>
    <dbReference type="NCBI Taxonomy" id="230148"/>
    <lineage>
        <taxon>Eukaryota</taxon>
        <taxon>Metazoa</taxon>
        <taxon>Chordata</taxon>
        <taxon>Craniata</taxon>
        <taxon>Vertebrata</taxon>
        <taxon>Euteleostomi</taxon>
        <taxon>Actinopterygii</taxon>
        <taxon>Neopterygii</taxon>
        <taxon>Teleostei</taxon>
        <taxon>Neoteleostei</taxon>
        <taxon>Acanthomorphata</taxon>
        <taxon>Eupercaria</taxon>
        <taxon>Perciformes</taxon>
        <taxon>Cottioidei</taxon>
        <taxon>Cottales</taxon>
        <taxon>Liparidae</taxon>
        <taxon>Liparis</taxon>
    </lineage>
</organism>
<evidence type="ECO:0000313" key="3">
    <source>
        <dbReference type="Proteomes" id="UP000314294"/>
    </source>
</evidence>
<evidence type="ECO:0000256" key="1">
    <source>
        <dbReference type="SAM" id="Phobius"/>
    </source>
</evidence>
<keyword evidence="1" id="KW-0812">Transmembrane</keyword>
<dbReference type="EMBL" id="SRLO01000084">
    <property type="protein sequence ID" value="TNN77344.1"/>
    <property type="molecule type" value="Genomic_DNA"/>
</dbReference>
<keyword evidence="1" id="KW-0472">Membrane</keyword>